<evidence type="ECO:0000313" key="4">
    <source>
        <dbReference type="Proteomes" id="UP000192596"/>
    </source>
</evidence>
<feature type="region of interest" description="Disordered" evidence="1">
    <location>
        <begin position="348"/>
        <end position="369"/>
    </location>
</feature>
<organism evidence="3 4">
    <name type="scientific">Cryoendolithus antarcticus</name>
    <dbReference type="NCBI Taxonomy" id="1507870"/>
    <lineage>
        <taxon>Eukaryota</taxon>
        <taxon>Fungi</taxon>
        <taxon>Dikarya</taxon>
        <taxon>Ascomycota</taxon>
        <taxon>Pezizomycotina</taxon>
        <taxon>Dothideomycetes</taxon>
        <taxon>Dothideomycetidae</taxon>
        <taxon>Cladosporiales</taxon>
        <taxon>Cladosporiaceae</taxon>
        <taxon>Cryoendolithus</taxon>
    </lineage>
</organism>
<proteinExistence type="predicted"/>
<keyword evidence="2" id="KW-1133">Transmembrane helix</keyword>
<feature type="transmembrane region" description="Helical" evidence="2">
    <location>
        <begin position="29"/>
        <end position="52"/>
    </location>
</feature>
<keyword evidence="2" id="KW-0472">Membrane</keyword>
<gene>
    <name evidence="3" type="ORF">B0A48_00002</name>
</gene>
<evidence type="ECO:0000313" key="3">
    <source>
        <dbReference type="EMBL" id="OQO14621.1"/>
    </source>
</evidence>
<comment type="caution">
    <text evidence="3">The sequence shown here is derived from an EMBL/GenBank/DDBJ whole genome shotgun (WGS) entry which is preliminary data.</text>
</comment>
<protein>
    <submittedName>
        <fullName evidence="3">Uncharacterized protein</fullName>
    </submittedName>
</protein>
<dbReference type="EMBL" id="NAJO01000001">
    <property type="protein sequence ID" value="OQO14621.1"/>
    <property type="molecule type" value="Genomic_DNA"/>
</dbReference>
<evidence type="ECO:0000256" key="1">
    <source>
        <dbReference type="SAM" id="MobiDB-lite"/>
    </source>
</evidence>
<keyword evidence="2" id="KW-0812">Transmembrane</keyword>
<accession>A0A1V8TTH7</accession>
<dbReference type="AlphaFoldDB" id="A0A1V8TTH7"/>
<keyword evidence="4" id="KW-1185">Reference proteome</keyword>
<dbReference type="Proteomes" id="UP000192596">
    <property type="component" value="Unassembled WGS sequence"/>
</dbReference>
<evidence type="ECO:0000256" key="2">
    <source>
        <dbReference type="SAM" id="Phobius"/>
    </source>
</evidence>
<dbReference type="InParanoid" id="A0A1V8TTH7"/>
<reference evidence="4" key="1">
    <citation type="submission" date="2017-03" db="EMBL/GenBank/DDBJ databases">
        <title>Genomes of endolithic fungi from Antarctica.</title>
        <authorList>
            <person name="Coleine C."/>
            <person name="Masonjones S."/>
            <person name="Stajich J.E."/>
        </authorList>
    </citation>
    <scope>NUCLEOTIDE SEQUENCE [LARGE SCALE GENOMIC DNA]</scope>
    <source>
        <strain evidence="4">CCFEE 5527</strain>
    </source>
</reference>
<name>A0A1V8TTH7_9PEZI</name>
<sequence>MTEYYTIGQDTTTRRNELSAQSGESGMDAILLLLLCIVIVAGVVLLLALLWFGFKYLMNLPRPTSFPNPQECRWRDRIRYGMHVLIGDIRARRASGLPIDPLDIVSEKPPWSISLRIALPTLQPHIAYPNSQCQTTSPFFMRLPAELRVLIYEQVIYNELASSTALRINNNALIAPAIAQTCKALSDEVRPVQLRLADETDCIVSWMVPYLTPNCLLALLATLKEYQEVLLRDLWPGDQALRPPGRFKLVQVKGFGVDIQLSKWGMVLLRTRWTPVAGPVRTLGGFDNLYWSCDVQDLGVEVDHVSAWQVKNVGRARGLWRAWSKTSLARNLCDWWTGALRTQVAAARDGEDKESVQTRSCGRPGSERPERMTICLGVRRRRKATWADIQAV</sequence>